<keyword evidence="11 13" id="KW-0030">Aminoacyl-tRNA synthetase</keyword>
<evidence type="ECO:0000256" key="11">
    <source>
        <dbReference type="ARBA" id="ARBA00023146"/>
    </source>
</evidence>
<evidence type="ECO:0000313" key="13">
    <source>
        <dbReference type="EMBL" id="AIF07201.1"/>
    </source>
</evidence>
<evidence type="ECO:0000256" key="8">
    <source>
        <dbReference type="ARBA" id="ARBA00022840"/>
    </source>
</evidence>
<dbReference type="InterPro" id="IPR045864">
    <property type="entry name" value="aa-tRNA-synth_II/BPL/LPL"/>
</dbReference>
<feature type="domain" description="Aminoacyl-transfer RNA synthetases class-II family profile" evidence="12">
    <location>
        <begin position="242"/>
        <end position="494"/>
    </location>
</feature>
<evidence type="ECO:0000256" key="2">
    <source>
        <dbReference type="ARBA" id="ARBA00006703"/>
    </source>
</evidence>
<dbReference type="InterPro" id="IPR002319">
    <property type="entry name" value="Phenylalanyl-tRNA_Synthase"/>
</dbReference>
<comment type="similarity">
    <text evidence="2">Belongs to the class-II aminoacyl-tRNA synthetase family. Phe-tRNA synthetase alpha subunit type 2 subfamily.</text>
</comment>
<dbReference type="AlphaFoldDB" id="A0A075GTF0"/>
<dbReference type="PANTHER" id="PTHR11538:SF40">
    <property type="entry name" value="PHENYLALANINE--TRNA LIGASE ALPHA SUBUNIT"/>
    <property type="match status" value="1"/>
</dbReference>
<dbReference type="EC" id="6.1.1.20" evidence="3"/>
<dbReference type="Pfam" id="PF01409">
    <property type="entry name" value="tRNA-synt_2d"/>
    <property type="match status" value="1"/>
</dbReference>
<name>A0A075GTF0_9EURY</name>
<evidence type="ECO:0000256" key="4">
    <source>
        <dbReference type="ARBA" id="ARBA00022490"/>
    </source>
</evidence>
<keyword evidence="10" id="KW-0648">Protein biosynthesis</keyword>
<proteinExistence type="inferred from homology"/>
<dbReference type="InterPro" id="IPR004529">
    <property type="entry name" value="Phe-tRNA-synth_IIc_asu"/>
</dbReference>
<dbReference type="EMBL" id="KF900795">
    <property type="protein sequence ID" value="AIF07201.1"/>
    <property type="molecule type" value="Genomic_DNA"/>
</dbReference>
<evidence type="ECO:0000256" key="10">
    <source>
        <dbReference type="ARBA" id="ARBA00022917"/>
    </source>
</evidence>
<dbReference type="GO" id="GO:0005524">
    <property type="term" value="F:ATP binding"/>
    <property type="evidence" value="ECO:0007669"/>
    <property type="project" value="UniProtKB-KW"/>
</dbReference>
<evidence type="ECO:0000256" key="5">
    <source>
        <dbReference type="ARBA" id="ARBA00022598"/>
    </source>
</evidence>
<dbReference type="PROSITE" id="PS50862">
    <property type="entry name" value="AA_TRNA_LIGASE_II"/>
    <property type="match status" value="1"/>
</dbReference>
<evidence type="ECO:0000256" key="3">
    <source>
        <dbReference type="ARBA" id="ARBA00012814"/>
    </source>
</evidence>
<evidence type="ECO:0000256" key="6">
    <source>
        <dbReference type="ARBA" id="ARBA00022723"/>
    </source>
</evidence>
<sequence>MGLGNNERRMLRAMLSEPAQSWSLDELLGATGWSDQVHVAGAGAGLAEAGLVEITEDRGQSVSLGDEGAKAAADGLLEARLWGWLSEQKTAERTMSALSAAFERHEAGPGVGLLKSLGIKVEAGALVADDEDAVIAAIEQRASFIQTLSEGPLDASSLDADMTDHFSGRKGLLEIEEHVSRSWSLTEAGASMDESGLQEVELVGDVTPELLQGESWRDAEFKPFDVNAPAPVPMGGRPHPMQALIEMIRSVFLEMGFSEIEGDFVQSAGWNMDSLFIPQSHPARTMQDTFYLSEPEQVEVEQEYLDLWARVHEHGHDTGSRGWGTPFDQEEAKKALLRTHTTVNTVRHIAENPHEPCRVFGIGRVFRQESIDRTHLPEFYQIEGIIHESEANLPMLISTLKTFYSKMGFPDVRVRPAYFPYTEPSVEVDVMWRGEWLELGGSGIFRPEVTEPLGTEWPVCAWGLGLERLAMLILELDDIRELYQPDLERLRRMPIL</sequence>
<gene>
    <name evidence="13" type="primary">FARSA</name>
    <name evidence="13" type="synonym">pheS</name>
</gene>
<keyword evidence="9" id="KW-0460">Magnesium</keyword>
<dbReference type="GO" id="GO:0005737">
    <property type="term" value="C:cytoplasm"/>
    <property type="evidence" value="ECO:0007669"/>
    <property type="project" value="UniProtKB-SubCell"/>
</dbReference>
<dbReference type="PANTHER" id="PTHR11538">
    <property type="entry name" value="PHENYLALANYL-TRNA SYNTHETASE"/>
    <property type="match status" value="1"/>
</dbReference>
<organism evidence="13">
    <name type="scientific">uncultured marine group II/III euryarchaeote KM3_200_B10</name>
    <dbReference type="NCBI Taxonomy" id="1457976"/>
    <lineage>
        <taxon>Archaea</taxon>
        <taxon>Methanobacteriati</taxon>
        <taxon>Methanobacteriota</taxon>
        <taxon>environmental samples</taxon>
    </lineage>
</organism>
<reference evidence="13" key="1">
    <citation type="journal article" date="2014" name="Genome Biol. Evol.">
        <title>Pangenome evidence for extensive interdomain horizontal transfer affecting lineage core and shell genes in uncultured planktonic thaumarchaeota and euryarchaeota.</title>
        <authorList>
            <person name="Deschamps P."/>
            <person name="Zivanovic Y."/>
            <person name="Moreira D."/>
            <person name="Rodriguez-Valera F."/>
            <person name="Lopez-Garcia P."/>
        </authorList>
    </citation>
    <scope>NUCLEOTIDE SEQUENCE</scope>
</reference>
<keyword evidence="5 13" id="KW-0436">Ligase</keyword>
<keyword evidence="4" id="KW-0963">Cytoplasm</keyword>
<dbReference type="CDD" id="cd00496">
    <property type="entry name" value="PheRS_alpha_core"/>
    <property type="match status" value="1"/>
</dbReference>
<evidence type="ECO:0000256" key="7">
    <source>
        <dbReference type="ARBA" id="ARBA00022741"/>
    </source>
</evidence>
<keyword evidence="6" id="KW-0479">Metal-binding</keyword>
<dbReference type="GO" id="GO:0046872">
    <property type="term" value="F:metal ion binding"/>
    <property type="evidence" value="ECO:0007669"/>
    <property type="project" value="UniProtKB-KW"/>
</dbReference>
<dbReference type="GO" id="GO:0000049">
    <property type="term" value="F:tRNA binding"/>
    <property type="evidence" value="ECO:0007669"/>
    <property type="project" value="InterPro"/>
</dbReference>
<protein>
    <recommendedName>
        <fullName evidence="3">phenylalanine--tRNA ligase</fullName>
        <ecNumber evidence="3">6.1.1.20</ecNumber>
    </recommendedName>
</protein>
<accession>A0A075GTF0</accession>
<dbReference type="SUPFAM" id="SSF55681">
    <property type="entry name" value="Class II aaRS and biotin synthetases"/>
    <property type="match status" value="1"/>
</dbReference>
<evidence type="ECO:0000259" key="12">
    <source>
        <dbReference type="PROSITE" id="PS50862"/>
    </source>
</evidence>
<dbReference type="Gene3D" id="3.30.930.10">
    <property type="entry name" value="Bira Bifunctional Protein, Domain 2"/>
    <property type="match status" value="1"/>
</dbReference>
<dbReference type="GO" id="GO:0004826">
    <property type="term" value="F:phenylalanine-tRNA ligase activity"/>
    <property type="evidence" value="ECO:0007669"/>
    <property type="project" value="UniProtKB-EC"/>
</dbReference>
<dbReference type="NCBIfam" id="TIGR00468">
    <property type="entry name" value="pheS"/>
    <property type="match status" value="1"/>
</dbReference>
<dbReference type="InterPro" id="IPR006195">
    <property type="entry name" value="aa-tRNA-synth_II"/>
</dbReference>
<comment type="subcellular location">
    <subcellularLocation>
        <location evidence="1">Cytoplasm</location>
    </subcellularLocation>
</comment>
<keyword evidence="8" id="KW-0067">ATP-binding</keyword>
<dbReference type="GO" id="GO:0006432">
    <property type="term" value="P:phenylalanyl-tRNA aminoacylation"/>
    <property type="evidence" value="ECO:0007669"/>
    <property type="project" value="InterPro"/>
</dbReference>
<dbReference type="NCBIfam" id="NF003210">
    <property type="entry name" value="PRK04172.1"/>
    <property type="match status" value="1"/>
</dbReference>
<evidence type="ECO:0000256" key="1">
    <source>
        <dbReference type="ARBA" id="ARBA00004496"/>
    </source>
</evidence>
<keyword evidence="7" id="KW-0547">Nucleotide-binding</keyword>
<evidence type="ECO:0000256" key="9">
    <source>
        <dbReference type="ARBA" id="ARBA00022842"/>
    </source>
</evidence>